<accession>A0ABT8SNM1</accession>
<evidence type="ECO:0008006" key="4">
    <source>
        <dbReference type="Google" id="ProtNLM"/>
    </source>
</evidence>
<dbReference type="Gene3D" id="3.90.226.10">
    <property type="entry name" value="2-enoyl-CoA Hydratase, Chain A, domain 1"/>
    <property type="match status" value="1"/>
</dbReference>
<comment type="caution">
    <text evidence="2">The sequence shown here is derived from an EMBL/GenBank/DDBJ whole genome shotgun (WGS) entry which is preliminary data.</text>
</comment>
<name>A0ABT8SNM1_9CAUL</name>
<organism evidence="2 3">
    <name type="scientific">Peiella sedimenti</name>
    <dbReference type="NCBI Taxonomy" id="3061083"/>
    <lineage>
        <taxon>Bacteria</taxon>
        <taxon>Pseudomonadati</taxon>
        <taxon>Pseudomonadota</taxon>
        <taxon>Alphaproteobacteria</taxon>
        <taxon>Caulobacterales</taxon>
        <taxon>Caulobacteraceae</taxon>
        <taxon>Peiella</taxon>
    </lineage>
</organism>
<dbReference type="RefSeq" id="WP_302110524.1">
    <property type="nucleotide sequence ID" value="NZ_JAUKTR010000005.1"/>
</dbReference>
<gene>
    <name evidence="2" type="ORF">Q0812_11710</name>
</gene>
<dbReference type="EMBL" id="JAUKTR010000005">
    <property type="protein sequence ID" value="MDO1560094.1"/>
    <property type="molecule type" value="Genomic_DNA"/>
</dbReference>
<reference evidence="2" key="1">
    <citation type="submission" date="2023-07" db="EMBL/GenBank/DDBJ databases">
        <title>Brevundimonas soil sp. nov., isolated from the soil of chemical plant.</title>
        <authorList>
            <person name="Wu N."/>
        </authorList>
    </citation>
    <scope>NUCLEOTIDE SEQUENCE</scope>
    <source>
        <strain evidence="2">XZ-24</strain>
    </source>
</reference>
<feature type="signal peptide" evidence="1">
    <location>
        <begin position="1"/>
        <end position="22"/>
    </location>
</feature>
<proteinExistence type="predicted"/>
<evidence type="ECO:0000313" key="3">
    <source>
        <dbReference type="Proteomes" id="UP001169063"/>
    </source>
</evidence>
<dbReference type="InterPro" id="IPR029045">
    <property type="entry name" value="ClpP/crotonase-like_dom_sf"/>
</dbReference>
<sequence length="441" mass="47531">MRLSIGASLAALALAGILPASAQEHGASPTVEAAEAAPSAAGDLASIRAFVEGDAAYTPEERARALARLDELEPRATRIAPNAVRLAAAEIAAFADNGHTLMIPTVLARDNALLPYTLHVFQGRIYVIDSAGDDELTGAELIAMDGRPVPDLRAAYNRYQGGEQSWKDQFLPVFLRTPAILAEAGLISNADRPTLRFRTEGGREVERSPNLIAAPPLNPFRSRLLDAPRDGAVPAYLSRPDQTFFTQEMPEFQALYFAMRATRDGRGQPIAEALAAAEAEIRDVRPRNVIIDLRLNGGGDLNTARNFMKTLPTLIPEGGRIFALTSGQTFSAAIASLGYLKEAGGDRVVIVGEPVGDRLEFWAEGDVMELPYSGGLLLQATERHNYMTGCPEEDCHGNIRRNPIRVSSLQPDIPAPLTIEAWLEGRDPALEAIAAWRAANP</sequence>
<evidence type="ECO:0000313" key="2">
    <source>
        <dbReference type="EMBL" id="MDO1560094.1"/>
    </source>
</evidence>
<protein>
    <recommendedName>
        <fullName evidence="4">Tail specific protease domain-containing protein</fullName>
    </recommendedName>
</protein>
<dbReference type="Proteomes" id="UP001169063">
    <property type="component" value="Unassembled WGS sequence"/>
</dbReference>
<keyword evidence="1" id="KW-0732">Signal</keyword>
<keyword evidence="3" id="KW-1185">Reference proteome</keyword>
<feature type="chain" id="PRO_5047374337" description="Tail specific protease domain-containing protein" evidence="1">
    <location>
        <begin position="23"/>
        <end position="441"/>
    </location>
</feature>
<dbReference type="SUPFAM" id="SSF52096">
    <property type="entry name" value="ClpP/crotonase"/>
    <property type="match status" value="1"/>
</dbReference>
<evidence type="ECO:0000256" key="1">
    <source>
        <dbReference type="SAM" id="SignalP"/>
    </source>
</evidence>